<sequence length="258" mass="29437">MSLGVDFAEDDIASTNNHFSEVFSAACIREMIQFWTAVLHEDTMRRSASDTGTAYSHCALKWGRRNCDNREYSRLVLATRRLVLKLLLYKCLIHMMMSHVRLYLRDSMLFNNGRLSITQWLLGIATLRAGGLDAVFFFNDKCGRYAKYSTFPPYFNTCILNPVGLPDSWKTVINYDNLQSSFHINLALDYQPRHGLTASSEDFHWVGSSVRESNQSAVEHLSLHAGSRDASSDRLYAEKLGHRARKRMACNRCVFSNA</sequence>
<proteinExistence type="predicted"/>
<keyword evidence="2" id="KW-1185">Reference proteome</keyword>
<dbReference type="EMBL" id="KQ977012">
    <property type="protein sequence ID" value="KYN06390.1"/>
    <property type="molecule type" value="Genomic_DNA"/>
</dbReference>
<dbReference type="AlphaFoldDB" id="A0A195D0E7"/>
<evidence type="ECO:0000313" key="1">
    <source>
        <dbReference type="EMBL" id="KYN06390.1"/>
    </source>
</evidence>
<evidence type="ECO:0000313" key="2">
    <source>
        <dbReference type="Proteomes" id="UP000078542"/>
    </source>
</evidence>
<gene>
    <name evidence="1" type="ORF">ALC62_02728</name>
</gene>
<dbReference type="Proteomes" id="UP000078542">
    <property type="component" value="Unassembled WGS sequence"/>
</dbReference>
<accession>A0A195D0E7</accession>
<reference evidence="1 2" key="1">
    <citation type="submission" date="2016-03" db="EMBL/GenBank/DDBJ databases">
        <title>Cyphomyrmex costatus WGS genome.</title>
        <authorList>
            <person name="Nygaard S."/>
            <person name="Hu H."/>
            <person name="Boomsma J."/>
            <person name="Zhang G."/>
        </authorList>
    </citation>
    <scope>NUCLEOTIDE SEQUENCE [LARGE SCALE GENOMIC DNA]</scope>
    <source>
        <strain evidence="1">MS0001</strain>
        <tissue evidence="1">Whole body</tissue>
    </source>
</reference>
<organism evidence="1 2">
    <name type="scientific">Cyphomyrmex costatus</name>
    <dbReference type="NCBI Taxonomy" id="456900"/>
    <lineage>
        <taxon>Eukaryota</taxon>
        <taxon>Metazoa</taxon>
        <taxon>Ecdysozoa</taxon>
        <taxon>Arthropoda</taxon>
        <taxon>Hexapoda</taxon>
        <taxon>Insecta</taxon>
        <taxon>Pterygota</taxon>
        <taxon>Neoptera</taxon>
        <taxon>Endopterygota</taxon>
        <taxon>Hymenoptera</taxon>
        <taxon>Apocrita</taxon>
        <taxon>Aculeata</taxon>
        <taxon>Formicoidea</taxon>
        <taxon>Formicidae</taxon>
        <taxon>Myrmicinae</taxon>
        <taxon>Cyphomyrmex</taxon>
    </lineage>
</organism>
<protein>
    <submittedName>
        <fullName evidence="1">Uncharacterized protein</fullName>
    </submittedName>
</protein>
<name>A0A195D0E7_9HYME</name>